<dbReference type="Gene3D" id="3.30.720.100">
    <property type="match status" value="1"/>
</dbReference>
<proteinExistence type="predicted"/>
<keyword evidence="2" id="KW-0808">Transferase</keyword>
<name>A0A143YIT6_9LACT</name>
<dbReference type="STRING" id="140314.SAMN04488076_11242"/>
<dbReference type="RefSeq" id="WP_087032513.1">
    <property type="nucleotide sequence ID" value="NZ_FJNE01000003.1"/>
</dbReference>
<dbReference type="Pfam" id="PF06983">
    <property type="entry name" value="3-dmu-9_3-mt"/>
    <property type="match status" value="2"/>
</dbReference>
<organism evidence="2 3">
    <name type="scientific">Trichococcus palustris</name>
    <dbReference type="NCBI Taxonomy" id="140314"/>
    <lineage>
        <taxon>Bacteria</taxon>
        <taxon>Bacillati</taxon>
        <taxon>Bacillota</taxon>
        <taxon>Bacilli</taxon>
        <taxon>Lactobacillales</taxon>
        <taxon>Carnobacteriaceae</taxon>
        <taxon>Trichococcus</taxon>
    </lineage>
</organism>
<dbReference type="SUPFAM" id="SSF54593">
    <property type="entry name" value="Glyoxalase/Bleomycin resistance protein/Dihydroxybiphenyl dioxygenase"/>
    <property type="match status" value="2"/>
</dbReference>
<dbReference type="GO" id="GO:0032259">
    <property type="term" value="P:methylation"/>
    <property type="evidence" value="ECO:0007669"/>
    <property type="project" value="UniProtKB-KW"/>
</dbReference>
<accession>A0A143YIT6</accession>
<dbReference type="Gene3D" id="3.10.180.10">
    <property type="entry name" value="2,3-Dihydroxybiphenyl 1,2-Dioxygenase, domain 1"/>
    <property type="match status" value="1"/>
</dbReference>
<keyword evidence="3" id="KW-1185">Reference proteome</keyword>
<dbReference type="PIRSF" id="PIRSF021700">
    <property type="entry name" value="3_dmu_93_MTrfase"/>
    <property type="match status" value="1"/>
</dbReference>
<dbReference type="OrthoDB" id="9806473at2"/>
<dbReference type="InterPro" id="IPR028973">
    <property type="entry name" value="PhnB-like"/>
</dbReference>
<dbReference type="CDD" id="cd06588">
    <property type="entry name" value="PhnB_like"/>
    <property type="match status" value="2"/>
</dbReference>
<feature type="domain" description="PhnB-like" evidence="1">
    <location>
        <begin position="132"/>
        <end position="253"/>
    </location>
</feature>
<dbReference type="PANTHER" id="PTHR33990:SF4">
    <property type="entry name" value="PHNB-LIKE DOMAIN-CONTAINING PROTEIN"/>
    <property type="match status" value="1"/>
</dbReference>
<dbReference type="InterPro" id="IPR027259">
    <property type="entry name" value="MTase_demethylubiq_bac"/>
</dbReference>
<protein>
    <submittedName>
        <fullName evidence="2">3-demethylubiquinone-9 3-methyltransferase</fullName>
    </submittedName>
</protein>
<dbReference type="PIRSF" id="PIRSF500687">
    <property type="entry name" value="MTase_demethylubiq_bact"/>
    <property type="match status" value="1"/>
</dbReference>
<evidence type="ECO:0000313" key="2">
    <source>
        <dbReference type="EMBL" id="CZQ89965.1"/>
    </source>
</evidence>
<dbReference type="InterPro" id="IPR029068">
    <property type="entry name" value="Glyas_Bleomycin-R_OHBP_Dase"/>
</dbReference>
<dbReference type="InterPro" id="IPR009725">
    <property type="entry name" value="3_dmu_93_MTrfase"/>
</dbReference>
<keyword evidence="2" id="KW-0830">Ubiquinone</keyword>
<dbReference type="EMBL" id="FJNE01000003">
    <property type="protein sequence ID" value="CZQ89965.1"/>
    <property type="molecule type" value="Genomic_DNA"/>
</dbReference>
<dbReference type="Gene3D" id="3.30.720.110">
    <property type="match status" value="1"/>
</dbReference>
<dbReference type="PANTHER" id="PTHR33990">
    <property type="entry name" value="PROTEIN YJDN-RELATED"/>
    <property type="match status" value="1"/>
</dbReference>
<dbReference type="AlphaFoldDB" id="A0A143YIT6"/>
<dbReference type="Proteomes" id="UP000242754">
    <property type="component" value="Unassembled WGS sequence"/>
</dbReference>
<sequence length="293" mass="33124">MQKIVPHLWYDKEAVEAATFYTSLFPESEIVKTTKIYDTPSGTAETVTMKLAGQDFMAISAGPFFTFTPAISLRVDCNSEEEVSFLWGKLSEGGSVLMPLDAYPFSAKYGWTTDKYGLSWQIMYVADREITQKITPTLMFTGKNAGKAEEAIYFYISVFNDAEVEGMDYYGVKEELDAPGTVRHAAFQLEGQTFAAMDSAYKHEFTFNEAISFIVNCETQDEIDYFWENLSFVPEAEQCGWLKDKYGVSWQIVPDIMADMLQTEDAGKLKRVTETFLKMKKFDIAALKKAYAG</sequence>
<gene>
    <name evidence="2" type="ORF">Tpal_1199</name>
</gene>
<keyword evidence="2" id="KW-0489">Methyltransferase</keyword>
<dbReference type="GO" id="GO:0008168">
    <property type="term" value="F:methyltransferase activity"/>
    <property type="evidence" value="ECO:0007669"/>
    <property type="project" value="UniProtKB-KW"/>
</dbReference>
<evidence type="ECO:0000259" key="1">
    <source>
        <dbReference type="Pfam" id="PF06983"/>
    </source>
</evidence>
<reference evidence="2 3" key="1">
    <citation type="submission" date="2016-02" db="EMBL/GenBank/DDBJ databases">
        <authorList>
            <person name="Wen L."/>
            <person name="He K."/>
            <person name="Yang H."/>
        </authorList>
    </citation>
    <scope>NUCLEOTIDE SEQUENCE [LARGE SCALE GENOMIC DNA]</scope>
    <source>
        <strain evidence="2">Trichococcus palustris</strain>
    </source>
</reference>
<feature type="domain" description="PhnB-like" evidence="1">
    <location>
        <begin position="2"/>
        <end position="123"/>
    </location>
</feature>
<evidence type="ECO:0000313" key="3">
    <source>
        <dbReference type="Proteomes" id="UP000242754"/>
    </source>
</evidence>